<protein>
    <submittedName>
        <fullName evidence="5">Polyketide synthase</fullName>
    </submittedName>
</protein>
<dbReference type="SMART" id="SM00827">
    <property type="entry name" value="PKS_AT"/>
    <property type="match status" value="1"/>
</dbReference>
<dbReference type="GO" id="GO:0016740">
    <property type="term" value="F:transferase activity"/>
    <property type="evidence" value="ECO:0007669"/>
    <property type="project" value="UniProtKB-KW"/>
</dbReference>
<dbReference type="AlphaFoldDB" id="D3BDH9"/>
<dbReference type="InterPro" id="IPR001227">
    <property type="entry name" value="Ac_transferase_dom_sf"/>
</dbReference>
<dbReference type="Gene3D" id="3.30.70.250">
    <property type="entry name" value="Malonyl-CoA ACP transacylase, ACP-binding"/>
    <property type="match status" value="1"/>
</dbReference>
<dbReference type="STRING" id="670386.D3BDH9"/>
<dbReference type="InterPro" id="IPR016035">
    <property type="entry name" value="Acyl_Trfase/lysoPLipase"/>
</dbReference>
<dbReference type="RefSeq" id="XP_020432743.1">
    <property type="nucleotide sequence ID" value="XM_020577416.1"/>
</dbReference>
<evidence type="ECO:0000313" key="5">
    <source>
        <dbReference type="EMBL" id="EFA80623.1"/>
    </source>
</evidence>
<dbReference type="PANTHER" id="PTHR45681">
    <property type="entry name" value="POLYKETIDE SYNTHASE 44-RELATED"/>
    <property type="match status" value="1"/>
</dbReference>
<gene>
    <name evidence="5" type="ORF">PPL_06562</name>
</gene>
<feature type="domain" description="Malonyl-CoA:ACP transacylase (MAT)" evidence="4">
    <location>
        <begin position="1"/>
        <end position="301"/>
    </location>
</feature>
<evidence type="ECO:0000256" key="2">
    <source>
        <dbReference type="ARBA" id="ARBA00022553"/>
    </source>
</evidence>
<dbReference type="Gene3D" id="3.30.70.3290">
    <property type="match status" value="1"/>
</dbReference>
<keyword evidence="2" id="KW-0597">Phosphoprotein</keyword>
<evidence type="ECO:0000259" key="4">
    <source>
        <dbReference type="SMART" id="SM00827"/>
    </source>
</evidence>
<dbReference type="Proteomes" id="UP000001396">
    <property type="component" value="Unassembled WGS sequence"/>
</dbReference>
<dbReference type="InParanoid" id="D3BDH9"/>
<proteinExistence type="predicted"/>
<keyword evidence="6" id="KW-1185">Reference proteome</keyword>
<name>D3BDH9_HETP5</name>
<comment type="caution">
    <text evidence="5">The sequence shown here is derived from an EMBL/GenBank/DDBJ whole genome shotgun (WGS) entry which is preliminary data.</text>
</comment>
<dbReference type="InterPro" id="IPR014043">
    <property type="entry name" value="Acyl_transferase_dom"/>
</dbReference>
<dbReference type="GeneID" id="31362044"/>
<sequence>MGMTLYEKSPIYRATVDRVDSIFQQYTGYSLLAKIKSMPLDSQEIFIQTMAQPSLLMFQIGIIELYRYYGIEPSVVVGVSFGEIAAAYVARSITQEEAVRIIYYRSNFSHRTMGLGKTIIIRSNLEDMLNRFRESKISTLLSERMEEVSRVSRSSSILCGKEDDIILLKSLLEDQGISSYILPLPGTFHCSAQDSIRSEVLSTFSDIQGQAPCSESIKWYSTVTGQLKSDGINSSYIYENIREPVNFVGAIDSIVRDIKDSGESIDNYIFIEISPSAILYDMIKDTLPNTTVVSPVFKRKDEYLYFLSSLAQLYCLGFQMNFNLQFSKDEINVYNNNNQLKVINQLFE</sequence>
<keyword evidence="1" id="KW-0596">Phosphopantetheine</keyword>
<organism evidence="5 6">
    <name type="scientific">Heterostelium pallidum (strain ATCC 26659 / Pp 5 / PN500)</name>
    <name type="common">Cellular slime mold</name>
    <name type="synonym">Polysphondylium pallidum</name>
    <dbReference type="NCBI Taxonomy" id="670386"/>
    <lineage>
        <taxon>Eukaryota</taxon>
        <taxon>Amoebozoa</taxon>
        <taxon>Evosea</taxon>
        <taxon>Eumycetozoa</taxon>
        <taxon>Dictyostelia</taxon>
        <taxon>Acytosteliales</taxon>
        <taxon>Acytosteliaceae</taxon>
        <taxon>Heterostelium</taxon>
    </lineage>
</organism>
<reference evidence="5 6" key="1">
    <citation type="journal article" date="2011" name="Genome Res.">
        <title>Phylogeny-wide analysis of social amoeba genomes highlights ancient origins for complex intercellular communication.</title>
        <authorList>
            <person name="Heidel A.J."/>
            <person name="Lawal H.M."/>
            <person name="Felder M."/>
            <person name="Schilde C."/>
            <person name="Helps N.R."/>
            <person name="Tunggal B."/>
            <person name="Rivero F."/>
            <person name="John U."/>
            <person name="Schleicher M."/>
            <person name="Eichinger L."/>
            <person name="Platzer M."/>
            <person name="Noegel A.A."/>
            <person name="Schaap P."/>
            <person name="Gloeckner G."/>
        </authorList>
    </citation>
    <scope>NUCLEOTIDE SEQUENCE [LARGE SCALE GENOMIC DNA]</scope>
    <source>
        <strain evidence="6">ATCC 26659 / Pp 5 / PN500</strain>
    </source>
</reference>
<dbReference type="SUPFAM" id="SSF52151">
    <property type="entry name" value="FabD/lysophospholipase-like"/>
    <property type="match status" value="1"/>
</dbReference>
<dbReference type="EMBL" id="ADBJ01000029">
    <property type="protein sequence ID" value="EFA80623.1"/>
    <property type="molecule type" value="Genomic_DNA"/>
</dbReference>
<dbReference type="InterPro" id="IPR050444">
    <property type="entry name" value="Polyketide_Synthase"/>
</dbReference>
<accession>D3BDH9</accession>
<dbReference type="Pfam" id="PF00698">
    <property type="entry name" value="Acyl_transf_1"/>
    <property type="match status" value="1"/>
</dbReference>
<keyword evidence="3" id="KW-0808">Transferase</keyword>
<evidence type="ECO:0000313" key="6">
    <source>
        <dbReference type="Proteomes" id="UP000001396"/>
    </source>
</evidence>
<evidence type="ECO:0000256" key="3">
    <source>
        <dbReference type="ARBA" id="ARBA00022679"/>
    </source>
</evidence>
<dbReference type="PANTHER" id="PTHR45681:SF6">
    <property type="entry name" value="POLYKETIDE SYNTHASE 37"/>
    <property type="match status" value="1"/>
</dbReference>
<dbReference type="Gene3D" id="3.40.366.10">
    <property type="entry name" value="Malonyl-Coenzyme A Acyl Carrier Protein, domain 2"/>
    <property type="match status" value="1"/>
</dbReference>
<evidence type="ECO:0000256" key="1">
    <source>
        <dbReference type="ARBA" id="ARBA00022450"/>
    </source>
</evidence>
<dbReference type="OMA" id="GSQYYHM"/>